<protein>
    <submittedName>
        <fullName evidence="1">(northern house mosquito) hypothetical protein</fullName>
    </submittedName>
</protein>
<dbReference type="EMBL" id="HBUE01340102">
    <property type="protein sequence ID" value="CAG6597970.1"/>
    <property type="molecule type" value="Transcribed_RNA"/>
</dbReference>
<sequence>MIGIETIHEITAPGFTESDGTGSGVDKWEPVPEWTCGHLVMKVVKNNSKQNFRAFDMLHDWDRNNPRNYRTRIHGIRRNRFRSGQVAISSWMWSKIIPSKISGRLICNMIMDMMWSKIIPYKFHGI</sequence>
<reference evidence="1" key="1">
    <citation type="submission" date="2021-05" db="EMBL/GenBank/DDBJ databases">
        <authorList>
            <person name="Alioto T."/>
            <person name="Alioto T."/>
            <person name="Gomez Garrido J."/>
        </authorList>
    </citation>
    <scope>NUCLEOTIDE SEQUENCE</scope>
</reference>
<evidence type="ECO:0000313" key="1">
    <source>
        <dbReference type="EMBL" id="CAG6597970.1"/>
    </source>
</evidence>
<accession>A0A8D8PDX8</accession>
<dbReference type="EMBL" id="HBUE01233242">
    <property type="protein sequence ID" value="CAG6545807.1"/>
    <property type="molecule type" value="Transcribed_RNA"/>
</dbReference>
<name>A0A8D8PDX8_CULPI</name>
<proteinExistence type="predicted"/>
<dbReference type="AlphaFoldDB" id="A0A8D8PDX8"/>
<organism evidence="1">
    <name type="scientific">Culex pipiens</name>
    <name type="common">House mosquito</name>
    <dbReference type="NCBI Taxonomy" id="7175"/>
    <lineage>
        <taxon>Eukaryota</taxon>
        <taxon>Metazoa</taxon>
        <taxon>Ecdysozoa</taxon>
        <taxon>Arthropoda</taxon>
        <taxon>Hexapoda</taxon>
        <taxon>Insecta</taxon>
        <taxon>Pterygota</taxon>
        <taxon>Neoptera</taxon>
        <taxon>Endopterygota</taxon>
        <taxon>Diptera</taxon>
        <taxon>Nematocera</taxon>
        <taxon>Culicoidea</taxon>
        <taxon>Culicidae</taxon>
        <taxon>Culicinae</taxon>
        <taxon>Culicini</taxon>
        <taxon>Culex</taxon>
        <taxon>Culex</taxon>
    </lineage>
</organism>